<dbReference type="Gene3D" id="1.10.1660.10">
    <property type="match status" value="1"/>
</dbReference>
<dbReference type="RefSeq" id="WP_185106869.1">
    <property type="nucleotide sequence ID" value="NZ_BAAAXY010000064.1"/>
</dbReference>
<proteinExistence type="predicted"/>
<evidence type="ECO:0000313" key="5">
    <source>
        <dbReference type="Proteomes" id="UP000565579"/>
    </source>
</evidence>
<dbReference type="PANTHER" id="PTHR30204:SF93">
    <property type="entry name" value="HTH MERR-TYPE DOMAIN-CONTAINING PROTEIN"/>
    <property type="match status" value="1"/>
</dbReference>
<evidence type="ECO:0000256" key="2">
    <source>
        <dbReference type="SAM" id="Coils"/>
    </source>
</evidence>
<dbReference type="Pfam" id="PF13411">
    <property type="entry name" value="MerR_1"/>
    <property type="match status" value="1"/>
</dbReference>
<feature type="domain" description="HTH merR-type" evidence="3">
    <location>
        <begin position="1"/>
        <end position="68"/>
    </location>
</feature>
<dbReference type="InterPro" id="IPR009061">
    <property type="entry name" value="DNA-bd_dom_put_sf"/>
</dbReference>
<dbReference type="PROSITE" id="PS00552">
    <property type="entry name" value="HTH_MERR_1"/>
    <property type="match status" value="1"/>
</dbReference>
<dbReference type="SUPFAM" id="SSF46955">
    <property type="entry name" value="Putative DNA-binding domain"/>
    <property type="match status" value="1"/>
</dbReference>
<comment type="caution">
    <text evidence="4">The sequence shown here is derived from an EMBL/GenBank/DDBJ whole genome shotgun (WGS) entry which is preliminary data.</text>
</comment>
<dbReference type="EMBL" id="JACHMI010000001">
    <property type="protein sequence ID" value="MBB6552976.1"/>
    <property type="molecule type" value="Genomic_DNA"/>
</dbReference>
<sequence>MRIGALSRETGVSPRLLRYYEEQGLLSSHRGEGGHRRYDAGAPVVVRRIRTLLAAGLPTKVIRDVLPCVSGSGEVLDACTLGHLRDRLTGLEAQLAEIQATRDSLAALVAATENSAPVSVTPVNATPEQAAARAA</sequence>
<gene>
    <name evidence="4" type="ORF">HD593_007771</name>
</gene>
<dbReference type="PRINTS" id="PR00040">
    <property type="entry name" value="HTHMERR"/>
</dbReference>
<dbReference type="Proteomes" id="UP000565579">
    <property type="component" value="Unassembled WGS sequence"/>
</dbReference>
<dbReference type="GO" id="GO:0003677">
    <property type="term" value="F:DNA binding"/>
    <property type="evidence" value="ECO:0007669"/>
    <property type="project" value="UniProtKB-KW"/>
</dbReference>
<dbReference type="GO" id="GO:0003700">
    <property type="term" value="F:DNA-binding transcription factor activity"/>
    <property type="evidence" value="ECO:0007669"/>
    <property type="project" value="InterPro"/>
</dbReference>
<feature type="coiled-coil region" evidence="2">
    <location>
        <begin position="81"/>
        <end position="108"/>
    </location>
</feature>
<evidence type="ECO:0000256" key="1">
    <source>
        <dbReference type="ARBA" id="ARBA00023125"/>
    </source>
</evidence>
<dbReference type="SMART" id="SM00422">
    <property type="entry name" value="HTH_MERR"/>
    <property type="match status" value="1"/>
</dbReference>
<reference evidence="4 5" key="1">
    <citation type="submission" date="2020-08" db="EMBL/GenBank/DDBJ databases">
        <title>Sequencing the genomes of 1000 actinobacteria strains.</title>
        <authorList>
            <person name="Klenk H.-P."/>
        </authorList>
    </citation>
    <scope>NUCLEOTIDE SEQUENCE [LARGE SCALE GENOMIC DNA]</scope>
    <source>
        <strain evidence="4 5">DSM 43768</strain>
    </source>
</reference>
<name>A0A7X0U2N9_9ACTN</name>
<dbReference type="PANTHER" id="PTHR30204">
    <property type="entry name" value="REDOX-CYCLING DRUG-SENSING TRANSCRIPTIONAL ACTIVATOR SOXR"/>
    <property type="match status" value="1"/>
</dbReference>
<evidence type="ECO:0000313" key="4">
    <source>
        <dbReference type="EMBL" id="MBB6552976.1"/>
    </source>
</evidence>
<dbReference type="AlphaFoldDB" id="A0A7X0U2N9"/>
<dbReference type="InterPro" id="IPR047057">
    <property type="entry name" value="MerR_fam"/>
</dbReference>
<dbReference type="PROSITE" id="PS50937">
    <property type="entry name" value="HTH_MERR_2"/>
    <property type="match status" value="1"/>
</dbReference>
<dbReference type="InterPro" id="IPR000551">
    <property type="entry name" value="MerR-type_HTH_dom"/>
</dbReference>
<protein>
    <submittedName>
        <fullName evidence="4">DNA-binding transcriptional MerR regulator</fullName>
    </submittedName>
</protein>
<keyword evidence="1 4" id="KW-0238">DNA-binding</keyword>
<keyword evidence="5" id="KW-1185">Reference proteome</keyword>
<organism evidence="4 5">
    <name type="scientific">Nonomuraea rubra</name>
    <dbReference type="NCBI Taxonomy" id="46180"/>
    <lineage>
        <taxon>Bacteria</taxon>
        <taxon>Bacillati</taxon>
        <taxon>Actinomycetota</taxon>
        <taxon>Actinomycetes</taxon>
        <taxon>Streptosporangiales</taxon>
        <taxon>Streptosporangiaceae</taxon>
        <taxon>Nonomuraea</taxon>
    </lineage>
</organism>
<evidence type="ECO:0000259" key="3">
    <source>
        <dbReference type="PROSITE" id="PS50937"/>
    </source>
</evidence>
<keyword evidence="2" id="KW-0175">Coiled coil</keyword>
<accession>A0A7X0U2N9</accession>